<evidence type="ECO:0000313" key="7">
    <source>
        <dbReference type="EMBL" id="MBD2872845.1"/>
    </source>
</evidence>
<dbReference type="Gene3D" id="1.10.357.10">
    <property type="entry name" value="Tetracycline Repressor, domain 2"/>
    <property type="match status" value="1"/>
</dbReference>
<keyword evidence="3 5" id="KW-0238">DNA-binding</keyword>
<dbReference type="InterPro" id="IPR050109">
    <property type="entry name" value="HTH-type_TetR-like_transc_reg"/>
</dbReference>
<evidence type="ECO:0000313" key="8">
    <source>
        <dbReference type="Proteomes" id="UP000632125"/>
    </source>
</evidence>
<dbReference type="AlphaFoldDB" id="A0A927CWK6"/>
<dbReference type="InterPro" id="IPR003012">
    <property type="entry name" value="Tet_transcr_reg_TetR"/>
</dbReference>
<keyword evidence="2" id="KW-0805">Transcription regulation</keyword>
<dbReference type="InterPro" id="IPR009057">
    <property type="entry name" value="Homeodomain-like_sf"/>
</dbReference>
<name>A0A927CWK6_9BACL</name>
<evidence type="ECO:0000256" key="3">
    <source>
        <dbReference type="ARBA" id="ARBA00023125"/>
    </source>
</evidence>
<dbReference type="Gene3D" id="1.10.10.60">
    <property type="entry name" value="Homeodomain-like"/>
    <property type="match status" value="1"/>
</dbReference>
<dbReference type="EMBL" id="JACXIY010000062">
    <property type="protein sequence ID" value="MBD2872845.1"/>
    <property type="molecule type" value="Genomic_DNA"/>
</dbReference>
<dbReference type="SUPFAM" id="SSF46689">
    <property type="entry name" value="Homeodomain-like"/>
    <property type="match status" value="1"/>
</dbReference>
<accession>A0A927CWK6</accession>
<dbReference type="Pfam" id="PF00440">
    <property type="entry name" value="TetR_N"/>
    <property type="match status" value="1"/>
</dbReference>
<feature type="DNA-binding region" description="H-T-H motif" evidence="5">
    <location>
        <begin position="35"/>
        <end position="54"/>
    </location>
</feature>
<protein>
    <submittedName>
        <fullName evidence="7">TetR/AcrR family transcriptional regulator C-terminal domain-containing protein</fullName>
    </submittedName>
</protein>
<gene>
    <name evidence="7" type="ORF">IDH41_30225</name>
</gene>
<dbReference type="PRINTS" id="PR00455">
    <property type="entry name" value="HTHTETR"/>
</dbReference>
<dbReference type="Proteomes" id="UP000632125">
    <property type="component" value="Unassembled WGS sequence"/>
</dbReference>
<dbReference type="PRINTS" id="PR00400">
    <property type="entry name" value="TETREPRESSOR"/>
</dbReference>
<reference evidence="7" key="1">
    <citation type="submission" date="2020-09" db="EMBL/GenBank/DDBJ databases">
        <title>A novel bacterium of genus Paenibacillus, isolated from South China Sea.</title>
        <authorList>
            <person name="Huang H."/>
            <person name="Mo K."/>
            <person name="Hu Y."/>
        </authorList>
    </citation>
    <scope>NUCLEOTIDE SEQUENCE</scope>
    <source>
        <strain evidence="7">IB182493</strain>
    </source>
</reference>
<organism evidence="7 8">
    <name type="scientific">Paenibacillus arenilitoris</name>
    <dbReference type="NCBI Taxonomy" id="2772299"/>
    <lineage>
        <taxon>Bacteria</taxon>
        <taxon>Bacillati</taxon>
        <taxon>Bacillota</taxon>
        <taxon>Bacilli</taxon>
        <taxon>Bacillales</taxon>
        <taxon>Paenibacillaceae</taxon>
        <taxon>Paenibacillus</taxon>
    </lineage>
</organism>
<dbReference type="GO" id="GO:0003700">
    <property type="term" value="F:DNA-binding transcription factor activity"/>
    <property type="evidence" value="ECO:0007669"/>
    <property type="project" value="TreeGrafter"/>
</dbReference>
<evidence type="ECO:0000256" key="4">
    <source>
        <dbReference type="ARBA" id="ARBA00023163"/>
    </source>
</evidence>
<dbReference type="InterPro" id="IPR001647">
    <property type="entry name" value="HTH_TetR"/>
</dbReference>
<keyword evidence="8" id="KW-1185">Reference proteome</keyword>
<dbReference type="InterPro" id="IPR036271">
    <property type="entry name" value="Tet_transcr_reg_TetR-rel_C_sf"/>
</dbReference>
<sequence length="209" mass="23878">MMKTSHESQKKPIDLSVIVQAALTLLQEEGLAQLTMRKLAARLDIKGASLYWHIKNKNELLSLIADRICKEIKPANDRAAWEEAFVLLSDQLRQTLLKYRDSAVILAETPPVTPHRLELMKNISGIFKSAGFRDKDVFSASWMFNNYVIAFVLEEYRFRQLAGDDREPLSVKEAELPFDIAIPDMDTEFRFGLNALIEGFRGIIAKYDD</sequence>
<evidence type="ECO:0000259" key="6">
    <source>
        <dbReference type="PROSITE" id="PS50977"/>
    </source>
</evidence>
<keyword evidence="1" id="KW-0678">Repressor</keyword>
<comment type="caution">
    <text evidence="7">The sequence shown here is derived from an EMBL/GenBank/DDBJ whole genome shotgun (WGS) entry which is preliminary data.</text>
</comment>
<feature type="domain" description="HTH tetR-type" evidence="6">
    <location>
        <begin position="12"/>
        <end position="72"/>
    </location>
</feature>
<keyword evidence="4" id="KW-0804">Transcription</keyword>
<dbReference type="GO" id="GO:0000976">
    <property type="term" value="F:transcription cis-regulatory region binding"/>
    <property type="evidence" value="ECO:0007669"/>
    <property type="project" value="TreeGrafter"/>
</dbReference>
<dbReference type="GO" id="GO:0045892">
    <property type="term" value="P:negative regulation of DNA-templated transcription"/>
    <property type="evidence" value="ECO:0007669"/>
    <property type="project" value="InterPro"/>
</dbReference>
<dbReference type="SUPFAM" id="SSF48498">
    <property type="entry name" value="Tetracyclin repressor-like, C-terminal domain"/>
    <property type="match status" value="1"/>
</dbReference>
<proteinExistence type="predicted"/>
<dbReference type="GO" id="GO:0046677">
    <property type="term" value="P:response to antibiotic"/>
    <property type="evidence" value="ECO:0007669"/>
    <property type="project" value="InterPro"/>
</dbReference>
<dbReference type="PANTHER" id="PTHR30055">
    <property type="entry name" value="HTH-TYPE TRANSCRIPTIONAL REGULATOR RUTR"/>
    <property type="match status" value="1"/>
</dbReference>
<evidence type="ECO:0000256" key="5">
    <source>
        <dbReference type="PROSITE-ProRule" id="PRU00335"/>
    </source>
</evidence>
<dbReference type="PROSITE" id="PS50977">
    <property type="entry name" value="HTH_TETR_2"/>
    <property type="match status" value="1"/>
</dbReference>
<evidence type="ECO:0000256" key="1">
    <source>
        <dbReference type="ARBA" id="ARBA00022491"/>
    </source>
</evidence>
<dbReference type="Pfam" id="PF02909">
    <property type="entry name" value="TetR_C_1"/>
    <property type="match status" value="1"/>
</dbReference>
<dbReference type="PANTHER" id="PTHR30055:SF151">
    <property type="entry name" value="TRANSCRIPTIONAL REGULATORY PROTEIN"/>
    <property type="match status" value="1"/>
</dbReference>
<dbReference type="InterPro" id="IPR004111">
    <property type="entry name" value="Repressor_TetR_C"/>
</dbReference>
<evidence type="ECO:0000256" key="2">
    <source>
        <dbReference type="ARBA" id="ARBA00023015"/>
    </source>
</evidence>